<organism evidence="1 2">
    <name type="scientific">Culex pipiens pipiens</name>
    <name type="common">Northern house mosquito</name>
    <dbReference type="NCBI Taxonomy" id="38569"/>
    <lineage>
        <taxon>Eukaryota</taxon>
        <taxon>Metazoa</taxon>
        <taxon>Ecdysozoa</taxon>
        <taxon>Arthropoda</taxon>
        <taxon>Hexapoda</taxon>
        <taxon>Insecta</taxon>
        <taxon>Pterygota</taxon>
        <taxon>Neoptera</taxon>
        <taxon>Endopterygota</taxon>
        <taxon>Diptera</taxon>
        <taxon>Nematocera</taxon>
        <taxon>Culicoidea</taxon>
        <taxon>Culicidae</taxon>
        <taxon>Culicinae</taxon>
        <taxon>Culicini</taxon>
        <taxon>Culex</taxon>
        <taxon>Culex</taxon>
    </lineage>
</organism>
<keyword evidence="2" id="KW-1185">Reference proteome</keyword>
<gene>
    <name evidence="1" type="ORF">pipiens_007365</name>
</gene>
<accession>A0ABD1DLA1</accession>
<protein>
    <submittedName>
        <fullName evidence="1">Uncharacterized protein</fullName>
    </submittedName>
</protein>
<comment type="caution">
    <text evidence="1">The sequence shown here is derived from an EMBL/GenBank/DDBJ whole genome shotgun (WGS) entry which is preliminary data.</text>
</comment>
<proteinExistence type="predicted"/>
<dbReference type="EMBL" id="JBEHCU010005221">
    <property type="protein sequence ID" value="KAL1400518.1"/>
    <property type="molecule type" value="Genomic_DNA"/>
</dbReference>
<dbReference type="Proteomes" id="UP001562425">
    <property type="component" value="Unassembled WGS sequence"/>
</dbReference>
<reference evidence="1 2" key="1">
    <citation type="submission" date="2024-05" db="EMBL/GenBank/DDBJ databases">
        <title>Culex pipiens pipiens assembly and annotation.</title>
        <authorList>
            <person name="Alout H."/>
            <person name="Durand T."/>
        </authorList>
    </citation>
    <scope>NUCLEOTIDE SEQUENCE [LARGE SCALE GENOMIC DNA]</scope>
    <source>
        <strain evidence="1">HA-2024</strain>
        <tissue evidence="1">Whole body</tissue>
    </source>
</reference>
<evidence type="ECO:0000313" key="2">
    <source>
        <dbReference type="Proteomes" id="UP001562425"/>
    </source>
</evidence>
<sequence length="97" mass="11122">MCFFFLFQKRQQLDTLDESKFEKSCTDHRPATTWSCPCLKSPSSRIKCNERDLQSTTKNHFQSRSSLANLQFSEVTQIVTIDALLSIKRQTNSGALT</sequence>
<evidence type="ECO:0000313" key="1">
    <source>
        <dbReference type="EMBL" id="KAL1400518.1"/>
    </source>
</evidence>
<name>A0ABD1DLA1_CULPP</name>
<dbReference type="AlphaFoldDB" id="A0ABD1DLA1"/>